<keyword evidence="2" id="KW-1185">Reference proteome</keyword>
<accession>A0ACB9AWW7</accession>
<proteinExistence type="predicted"/>
<evidence type="ECO:0000313" key="2">
    <source>
        <dbReference type="Proteomes" id="UP001056120"/>
    </source>
</evidence>
<protein>
    <submittedName>
        <fullName evidence="1">Uncharacterized protein</fullName>
    </submittedName>
</protein>
<dbReference type="Proteomes" id="UP001056120">
    <property type="component" value="Linkage Group LG24"/>
</dbReference>
<dbReference type="EMBL" id="CM042041">
    <property type="protein sequence ID" value="KAI3714440.1"/>
    <property type="molecule type" value="Genomic_DNA"/>
</dbReference>
<reference evidence="2" key="1">
    <citation type="journal article" date="2022" name="Mol. Ecol. Resour.">
        <title>The genomes of chicory, endive, great burdock and yacon provide insights into Asteraceae palaeo-polyploidization history and plant inulin production.</title>
        <authorList>
            <person name="Fan W."/>
            <person name="Wang S."/>
            <person name="Wang H."/>
            <person name="Wang A."/>
            <person name="Jiang F."/>
            <person name="Liu H."/>
            <person name="Zhao H."/>
            <person name="Xu D."/>
            <person name="Zhang Y."/>
        </authorList>
    </citation>
    <scope>NUCLEOTIDE SEQUENCE [LARGE SCALE GENOMIC DNA]</scope>
    <source>
        <strain evidence="2">cv. Yunnan</strain>
    </source>
</reference>
<organism evidence="1 2">
    <name type="scientific">Smallanthus sonchifolius</name>
    <dbReference type="NCBI Taxonomy" id="185202"/>
    <lineage>
        <taxon>Eukaryota</taxon>
        <taxon>Viridiplantae</taxon>
        <taxon>Streptophyta</taxon>
        <taxon>Embryophyta</taxon>
        <taxon>Tracheophyta</taxon>
        <taxon>Spermatophyta</taxon>
        <taxon>Magnoliopsida</taxon>
        <taxon>eudicotyledons</taxon>
        <taxon>Gunneridae</taxon>
        <taxon>Pentapetalae</taxon>
        <taxon>asterids</taxon>
        <taxon>campanulids</taxon>
        <taxon>Asterales</taxon>
        <taxon>Asteraceae</taxon>
        <taxon>Asteroideae</taxon>
        <taxon>Heliantheae alliance</taxon>
        <taxon>Millerieae</taxon>
        <taxon>Smallanthus</taxon>
    </lineage>
</organism>
<reference evidence="1 2" key="2">
    <citation type="journal article" date="2022" name="Mol. Ecol. Resour.">
        <title>The genomes of chicory, endive, great burdock and yacon provide insights into Asteraceae paleo-polyploidization history and plant inulin production.</title>
        <authorList>
            <person name="Fan W."/>
            <person name="Wang S."/>
            <person name="Wang H."/>
            <person name="Wang A."/>
            <person name="Jiang F."/>
            <person name="Liu H."/>
            <person name="Zhao H."/>
            <person name="Xu D."/>
            <person name="Zhang Y."/>
        </authorList>
    </citation>
    <scope>NUCLEOTIDE SEQUENCE [LARGE SCALE GENOMIC DNA]</scope>
    <source>
        <strain evidence="2">cv. Yunnan</strain>
        <tissue evidence="1">Leaves</tissue>
    </source>
</reference>
<evidence type="ECO:0000313" key="1">
    <source>
        <dbReference type="EMBL" id="KAI3714440.1"/>
    </source>
</evidence>
<name>A0ACB9AWW7_9ASTR</name>
<comment type="caution">
    <text evidence="1">The sequence shown here is derived from an EMBL/GenBank/DDBJ whole genome shotgun (WGS) entry which is preliminary data.</text>
</comment>
<sequence length="299" mass="32766">MRIHNRQRVIRVVAWLWKLLHVQARLLNKEDKSMRLERGTRMFKLRIAGRSPTRGNLDILSGLIQASRQGGGDANRVLGEGGGCVFPCWYSPVRIDSYKPVFEDLTVTDHSPSGTRMDSEDDNYAQRGRMHGGGGYKGYGCGWLSIQIGAGIIIRKRASRDTHKPPPQPPVVEPLVVELAIVAPQIAPNKGKSIMDDGFIEVRKKKKKSKGPKPRVQIPSLNVSKPGPSKPSGRSKPIGDSGVSKKAQNTQLHVSNPFSALDDSTPSDDSFPELSAALKMSAKKYVDTNTIPPPDAFLT</sequence>
<gene>
    <name evidence="1" type="ORF">L1987_73042</name>
</gene>